<evidence type="ECO:0000259" key="1">
    <source>
        <dbReference type="Pfam" id="PF13649"/>
    </source>
</evidence>
<dbReference type="Pfam" id="PF13649">
    <property type="entry name" value="Methyltransf_25"/>
    <property type="match status" value="1"/>
</dbReference>
<name>A0ABU8B9D7_9BRAD</name>
<dbReference type="Proteomes" id="UP001364224">
    <property type="component" value="Unassembled WGS sequence"/>
</dbReference>
<dbReference type="GO" id="GO:0008168">
    <property type="term" value="F:methyltransferase activity"/>
    <property type="evidence" value="ECO:0007669"/>
    <property type="project" value="UniProtKB-KW"/>
</dbReference>
<feature type="domain" description="Methyltransferase" evidence="1">
    <location>
        <begin position="47"/>
        <end position="150"/>
    </location>
</feature>
<evidence type="ECO:0000313" key="2">
    <source>
        <dbReference type="EMBL" id="MEH2555160.1"/>
    </source>
</evidence>
<dbReference type="SUPFAM" id="SSF53335">
    <property type="entry name" value="S-adenosyl-L-methionine-dependent methyltransferases"/>
    <property type="match status" value="1"/>
</dbReference>
<proteinExistence type="predicted"/>
<comment type="caution">
    <text evidence="2">The sequence shown here is derived from an EMBL/GenBank/DDBJ whole genome shotgun (WGS) entry which is preliminary data.</text>
</comment>
<dbReference type="PANTHER" id="PTHR12843">
    <property type="entry name" value="PROTEIN-LYSINE N-METHYLTRANSFERASE METTL10"/>
    <property type="match status" value="1"/>
</dbReference>
<dbReference type="InterPro" id="IPR041698">
    <property type="entry name" value="Methyltransf_25"/>
</dbReference>
<dbReference type="EMBL" id="JAZHRV010000001">
    <property type="protein sequence ID" value="MEH2555160.1"/>
    <property type="molecule type" value="Genomic_DNA"/>
</dbReference>
<evidence type="ECO:0000313" key="3">
    <source>
        <dbReference type="Proteomes" id="UP001364224"/>
    </source>
</evidence>
<organism evidence="2 3">
    <name type="scientific">Bradyrhizobium algeriense</name>
    <dbReference type="NCBI Taxonomy" id="634784"/>
    <lineage>
        <taxon>Bacteria</taxon>
        <taxon>Pseudomonadati</taxon>
        <taxon>Pseudomonadota</taxon>
        <taxon>Alphaproteobacteria</taxon>
        <taxon>Hyphomicrobiales</taxon>
        <taxon>Nitrobacteraceae</taxon>
        <taxon>Bradyrhizobium</taxon>
    </lineage>
</organism>
<accession>A0ABU8B9D7</accession>
<dbReference type="RefSeq" id="WP_334480153.1">
    <property type="nucleotide sequence ID" value="NZ_JAZHRV010000001.1"/>
</dbReference>
<keyword evidence="3" id="KW-1185">Reference proteome</keyword>
<dbReference type="InterPro" id="IPR029063">
    <property type="entry name" value="SAM-dependent_MTases_sf"/>
</dbReference>
<dbReference type="GO" id="GO:0032259">
    <property type="term" value="P:methylation"/>
    <property type="evidence" value="ECO:0007669"/>
    <property type="project" value="UniProtKB-KW"/>
</dbReference>
<dbReference type="Gene3D" id="3.40.50.150">
    <property type="entry name" value="Vaccinia Virus protein VP39"/>
    <property type="match status" value="1"/>
</dbReference>
<sequence length="215" mass="23793">MEDAGRQAHWENVYTTKRENEVSWFQQSPAPSLDLIVQAGAVSNSAIIDIGGGASRLVDNLIEQGFEDVTVLDLSGAALAAAKSRLESRLESRLGASANRVRWIVADATTWEPARPYDIWHDRAAFHFLTDASDRAAYIARLERGLKVGGHAIIATFALDGPEKCSGLPVARYDSASLGQTLGSMFKLVHTQRHEHVTPWDSRQIFQFSVFRRED</sequence>
<gene>
    <name evidence="2" type="ORF">V1286_002689</name>
</gene>
<dbReference type="CDD" id="cd02440">
    <property type="entry name" value="AdoMet_MTases"/>
    <property type="match status" value="1"/>
</dbReference>
<dbReference type="PANTHER" id="PTHR12843:SF5">
    <property type="entry name" value="EEF1A LYSINE METHYLTRANSFERASE 2"/>
    <property type="match status" value="1"/>
</dbReference>
<keyword evidence="2" id="KW-0808">Transferase</keyword>
<protein>
    <submittedName>
        <fullName evidence="2">SAM-dependent methyltransferase</fullName>
    </submittedName>
</protein>
<reference evidence="2 3" key="1">
    <citation type="submission" date="2024-02" db="EMBL/GenBank/DDBJ databases">
        <title>Adaptive strategies in a cosmopolitan and abundant soil bacterium.</title>
        <authorList>
            <person name="Carini P."/>
        </authorList>
    </citation>
    <scope>NUCLEOTIDE SEQUENCE [LARGE SCALE GENOMIC DNA]</scope>
    <source>
        <strain evidence="2 3">AZCC 1608</strain>
    </source>
</reference>
<keyword evidence="2" id="KW-0489">Methyltransferase</keyword>